<evidence type="ECO:0000313" key="1">
    <source>
        <dbReference type="EMBL" id="GAH75489.1"/>
    </source>
</evidence>
<reference evidence="1" key="1">
    <citation type="journal article" date="2014" name="Front. Microbiol.">
        <title>High frequency of phylogenetically diverse reductive dehalogenase-homologous genes in deep subseafloor sedimentary metagenomes.</title>
        <authorList>
            <person name="Kawai M."/>
            <person name="Futagami T."/>
            <person name="Toyoda A."/>
            <person name="Takaki Y."/>
            <person name="Nishi S."/>
            <person name="Hori S."/>
            <person name="Arai W."/>
            <person name="Tsubouchi T."/>
            <person name="Morono Y."/>
            <person name="Uchiyama I."/>
            <person name="Ito T."/>
            <person name="Fujiyama A."/>
            <person name="Inagaki F."/>
            <person name="Takami H."/>
        </authorList>
    </citation>
    <scope>NUCLEOTIDE SEQUENCE</scope>
    <source>
        <strain evidence="1">Expedition CK06-06</strain>
    </source>
</reference>
<sequence>QQQSQLMKQQTEMMKTVTELTQDIQEFMGFRRKFEERLEKDSADMFS</sequence>
<dbReference type="EMBL" id="BARU01027611">
    <property type="protein sequence ID" value="GAH75489.1"/>
    <property type="molecule type" value="Genomic_DNA"/>
</dbReference>
<gene>
    <name evidence="1" type="ORF">S03H2_44182</name>
</gene>
<name>X1JAW9_9ZZZZ</name>
<dbReference type="AlphaFoldDB" id="X1JAW9"/>
<feature type="non-terminal residue" evidence="1">
    <location>
        <position position="1"/>
    </location>
</feature>
<comment type="caution">
    <text evidence="1">The sequence shown here is derived from an EMBL/GenBank/DDBJ whole genome shotgun (WGS) entry which is preliminary data.</text>
</comment>
<proteinExistence type="predicted"/>
<protein>
    <submittedName>
        <fullName evidence="1">Uncharacterized protein</fullName>
    </submittedName>
</protein>
<accession>X1JAW9</accession>
<organism evidence="1">
    <name type="scientific">marine sediment metagenome</name>
    <dbReference type="NCBI Taxonomy" id="412755"/>
    <lineage>
        <taxon>unclassified sequences</taxon>
        <taxon>metagenomes</taxon>
        <taxon>ecological metagenomes</taxon>
    </lineage>
</organism>